<evidence type="ECO:0000256" key="2">
    <source>
        <dbReference type="ARBA" id="ARBA00005369"/>
    </source>
</evidence>
<dbReference type="SUPFAM" id="SSF53335">
    <property type="entry name" value="S-adenosyl-L-methionine-dependent methyltransferases"/>
    <property type="match status" value="1"/>
</dbReference>
<dbReference type="Gene3D" id="3.40.50.150">
    <property type="entry name" value="Vaccinia Virus protein VP39"/>
    <property type="match status" value="1"/>
</dbReference>
<dbReference type="EC" id="2.1.1.77" evidence="8"/>
<evidence type="ECO:0000256" key="7">
    <source>
        <dbReference type="ARBA" id="ARBA00035815"/>
    </source>
</evidence>
<evidence type="ECO:0000313" key="10">
    <source>
        <dbReference type="Proteomes" id="UP001152747"/>
    </source>
</evidence>
<dbReference type="FunFam" id="3.40.50.150:FF:000027">
    <property type="entry name" value="Protein-L-isoaspartate O-methyltransferase"/>
    <property type="match status" value="1"/>
</dbReference>
<evidence type="ECO:0000256" key="3">
    <source>
        <dbReference type="ARBA" id="ARBA00022490"/>
    </source>
</evidence>
<evidence type="ECO:0000256" key="8">
    <source>
        <dbReference type="RuleBase" id="RU003802"/>
    </source>
</evidence>
<name>A0A9P1IX15_9PELO</name>
<evidence type="ECO:0000256" key="5">
    <source>
        <dbReference type="ARBA" id="ARBA00022679"/>
    </source>
</evidence>
<dbReference type="NCBIfam" id="TIGR00080">
    <property type="entry name" value="pimt"/>
    <property type="match status" value="1"/>
</dbReference>
<evidence type="ECO:0000313" key="9">
    <source>
        <dbReference type="EMBL" id="CAI5451717.1"/>
    </source>
</evidence>
<dbReference type="GO" id="GO:0032259">
    <property type="term" value="P:methylation"/>
    <property type="evidence" value="ECO:0007669"/>
    <property type="project" value="UniProtKB-KW"/>
</dbReference>
<proteinExistence type="inferred from homology"/>
<reference evidence="9" key="1">
    <citation type="submission" date="2022-11" db="EMBL/GenBank/DDBJ databases">
        <authorList>
            <person name="Kikuchi T."/>
        </authorList>
    </citation>
    <scope>NUCLEOTIDE SEQUENCE</scope>
    <source>
        <strain evidence="9">PS1010</strain>
    </source>
</reference>
<organism evidence="9 10">
    <name type="scientific">Caenorhabditis angaria</name>
    <dbReference type="NCBI Taxonomy" id="860376"/>
    <lineage>
        <taxon>Eukaryota</taxon>
        <taxon>Metazoa</taxon>
        <taxon>Ecdysozoa</taxon>
        <taxon>Nematoda</taxon>
        <taxon>Chromadorea</taxon>
        <taxon>Rhabditida</taxon>
        <taxon>Rhabditina</taxon>
        <taxon>Rhabditomorpha</taxon>
        <taxon>Rhabditoidea</taxon>
        <taxon>Rhabditidae</taxon>
        <taxon>Peloderinae</taxon>
        <taxon>Caenorhabditis</taxon>
    </lineage>
</organism>
<comment type="catalytic activity">
    <reaction evidence="7">
        <text>[protein]-L-isoaspartate + S-adenosyl-L-methionine = [protein]-L-isoaspartate alpha-methyl ester + S-adenosyl-L-homocysteine</text>
        <dbReference type="Rhea" id="RHEA:12705"/>
        <dbReference type="Rhea" id="RHEA-COMP:12143"/>
        <dbReference type="Rhea" id="RHEA-COMP:12144"/>
        <dbReference type="ChEBI" id="CHEBI:57856"/>
        <dbReference type="ChEBI" id="CHEBI:59789"/>
        <dbReference type="ChEBI" id="CHEBI:90596"/>
        <dbReference type="ChEBI" id="CHEBI:90598"/>
        <dbReference type="EC" id="2.1.1.77"/>
    </reaction>
    <physiologicalReaction direction="left-to-right" evidence="7">
        <dbReference type="Rhea" id="RHEA:12706"/>
    </physiologicalReaction>
</comment>
<comment type="subcellular location">
    <subcellularLocation>
        <location evidence="1">Cytoplasm</location>
    </subcellularLocation>
</comment>
<keyword evidence="3" id="KW-0963">Cytoplasm</keyword>
<evidence type="ECO:0000256" key="6">
    <source>
        <dbReference type="ARBA" id="ARBA00022691"/>
    </source>
</evidence>
<keyword evidence="4 8" id="KW-0489">Methyltransferase</keyword>
<sequence>MAWRSSGRTNKELVANLKKNGVFSSERVRIAMELVDRADFAKNNPYEDSPQRIGFNATISAPHMHAAALEYLKDHLEPGCSALDVGSGSGYLTACMGIMVGSNGSVVGIEHIPELVKLGIKNLEKNHGNLLKTGNIKIIEGDGRLGYPSNAPYNAIHVGAAAQGVPQSLIEQLAAGGRMMIPVEMKTGNQVFMQIDKQQNGTIVEKVVEHVVYVPLTDRNKQLGILRT</sequence>
<evidence type="ECO:0000256" key="1">
    <source>
        <dbReference type="ARBA" id="ARBA00004496"/>
    </source>
</evidence>
<dbReference type="Pfam" id="PF01135">
    <property type="entry name" value="PCMT"/>
    <property type="match status" value="1"/>
</dbReference>
<accession>A0A9P1IX15</accession>
<dbReference type="EMBL" id="CANHGI010000005">
    <property type="protein sequence ID" value="CAI5451717.1"/>
    <property type="molecule type" value="Genomic_DNA"/>
</dbReference>
<dbReference type="InterPro" id="IPR000682">
    <property type="entry name" value="PCMT"/>
</dbReference>
<dbReference type="GO" id="GO:0004719">
    <property type="term" value="F:protein-L-isoaspartate (D-aspartate) O-methyltransferase activity"/>
    <property type="evidence" value="ECO:0007669"/>
    <property type="project" value="UniProtKB-UniRule"/>
</dbReference>
<dbReference type="Proteomes" id="UP001152747">
    <property type="component" value="Unassembled WGS sequence"/>
</dbReference>
<dbReference type="InterPro" id="IPR029063">
    <property type="entry name" value="SAM-dependent_MTases_sf"/>
</dbReference>
<dbReference type="PROSITE" id="PS01279">
    <property type="entry name" value="PCMT"/>
    <property type="match status" value="1"/>
</dbReference>
<keyword evidence="6 8" id="KW-0949">S-adenosyl-L-methionine</keyword>
<evidence type="ECO:0000256" key="4">
    <source>
        <dbReference type="ARBA" id="ARBA00022603"/>
    </source>
</evidence>
<dbReference type="CDD" id="cd02440">
    <property type="entry name" value="AdoMet_MTases"/>
    <property type="match status" value="1"/>
</dbReference>
<keyword evidence="5 8" id="KW-0808">Transferase</keyword>
<dbReference type="PANTHER" id="PTHR11579:SF0">
    <property type="entry name" value="PROTEIN-L-ISOASPARTATE(D-ASPARTATE) O-METHYLTRANSFERASE"/>
    <property type="match status" value="1"/>
</dbReference>
<dbReference type="OrthoDB" id="73890at2759"/>
<dbReference type="PANTHER" id="PTHR11579">
    <property type="entry name" value="PROTEIN-L-ISOASPARTATE O-METHYLTRANSFERASE"/>
    <property type="match status" value="1"/>
</dbReference>
<dbReference type="AlphaFoldDB" id="A0A9P1IX15"/>
<keyword evidence="10" id="KW-1185">Reference proteome</keyword>
<gene>
    <name evidence="9" type="ORF">CAMP_LOCUS14354</name>
</gene>
<comment type="similarity">
    <text evidence="2 8">Belongs to the methyltransferase superfamily. L-isoaspartyl/D-aspartyl protein methyltransferase family.</text>
</comment>
<dbReference type="GO" id="GO:0005737">
    <property type="term" value="C:cytoplasm"/>
    <property type="evidence" value="ECO:0007669"/>
    <property type="project" value="UniProtKB-SubCell"/>
</dbReference>
<comment type="caution">
    <text evidence="9">The sequence shown here is derived from an EMBL/GenBank/DDBJ whole genome shotgun (WGS) entry which is preliminary data.</text>
</comment>
<protein>
    <recommendedName>
        <fullName evidence="8">Protein-L-isoaspartate O-methyltransferase</fullName>
        <ecNumber evidence="8">2.1.1.77</ecNumber>
    </recommendedName>
</protein>